<comment type="subcellular location">
    <subcellularLocation>
        <location evidence="1">Membrane</location>
        <topology evidence="1">Multi-pass membrane protein</topology>
    </subcellularLocation>
</comment>
<dbReference type="GO" id="GO:0016020">
    <property type="term" value="C:membrane"/>
    <property type="evidence" value="ECO:0007669"/>
    <property type="project" value="UniProtKB-SubCell"/>
</dbReference>
<evidence type="ECO:0000313" key="10">
    <source>
        <dbReference type="EMBL" id="BBH06014.1"/>
    </source>
</evidence>
<evidence type="ECO:0000256" key="3">
    <source>
        <dbReference type="ARBA" id="ARBA00022692"/>
    </source>
</evidence>
<evidence type="ECO:0000256" key="2">
    <source>
        <dbReference type="ARBA" id="ARBA00006574"/>
    </source>
</evidence>
<dbReference type="PANTHER" id="PTHR31942">
    <property type="entry name" value="MLO-LIKE PROTEIN 1"/>
    <property type="match status" value="1"/>
</dbReference>
<keyword evidence="4" id="KW-0611">Plant defense</keyword>
<reference evidence="10" key="1">
    <citation type="journal article" date="2019" name="Science">
        <title>Mutation of a bHLH transcription factor allowed almond domestication.</title>
        <authorList>
            <person name="Sanchez-Perez R."/>
            <person name="Pavan S."/>
            <person name="Mazzeo R."/>
            <person name="Moldovan C."/>
            <person name="Aiese Cigliano R."/>
            <person name="Del Cueto J."/>
            <person name="Ricciardi F."/>
            <person name="Lotti C."/>
            <person name="Ricciardi L."/>
            <person name="Dicenta F."/>
            <person name="Lopez-Marques R.L."/>
            <person name="Lindberg Moller B."/>
        </authorList>
    </citation>
    <scope>NUCLEOTIDE SEQUENCE</scope>
</reference>
<evidence type="ECO:0000256" key="8">
    <source>
        <dbReference type="SAM" id="MobiDB-lite"/>
    </source>
</evidence>
<protein>
    <submittedName>
        <fullName evidence="10">Seven transmembrane MLO family protein</fullName>
    </submittedName>
</protein>
<dbReference type="Pfam" id="PF03094">
    <property type="entry name" value="Mlo"/>
    <property type="match status" value="1"/>
</dbReference>
<organism evidence="10">
    <name type="scientific">Prunus dulcis</name>
    <name type="common">Almond</name>
    <name type="synonym">Amygdalus dulcis</name>
    <dbReference type="NCBI Taxonomy" id="3755"/>
    <lineage>
        <taxon>Eukaryota</taxon>
        <taxon>Viridiplantae</taxon>
        <taxon>Streptophyta</taxon>
        <taxon>Embryophyta</taxon>
        <taxon>Tracheophyta</taxon>
        <taxon>Spermatophyta</taxon>
        <taxon>Magnoliopsida</taxon>
        <taxon>eudicotyledons</taxon>
        <taxon>Gunneridae</taxon>
        <taxon>Pentapetalae</taxon>
        <taxon>rosids</taxon>
        <taxon>fabids</taxon>
        <taxon>Rosales</taxon>
        <taxon>Rosaceae</taxon>
        <taxon>Amygdaloideae</taxon>
        <taxon>Amygdaleae</taxon>
        <taxon>Prunus</taxon>
    </lineage>
</organism>
<keyword evidence="7" id="KW-0568">Pathogenesis-related protein</keyword>
<feature type="non-terminal residue" evidence="10">
    <location>
        <position position="1"/>
    </location>
</feature>
<keyword evidence="3 9" id="KW-0812">Transmembrane</keyword>
<evidence type="ECO:0000256" key="4">
    <source>
        <dbReference type="ARBA" id="ARBA00022821"/>
    </source>
</evidence>
<proteinExistence type="inferred from homology"/>
<evidence type="ECO:0000256" key="7">
    <source>
        <dbReference type="ARBA" id="ARBA00023265"/>
    </source>
</evidence>
<dbReference type="AlphaFoldDB" id="A0A4Y1RNU9"/>
<keyword evidence="6 9" id="KW-0472">Membrane</keyword>
<evidence type="ECO:0000256" key="6">
    <source>
        <dbReference type="ARBA" id="ARBA00023136"/>
    </source>
</evidence>
<dbReference type="EMBL" id="AP019302">
    <property type="protein sequence ID" value="BBH06014.1"/>
    <property type="molecule type" value="Genomic_DNA"/>
</dbReference>
<evidence type="ECO:0000256" key="1">
    <source>
        <dbReference type="ARBA" id="ARBA00004141"/>
    </source>
</evidence>
<sequence>GKEGRSLEETPTWAVALVCFVLVLISILIEYVIHLIGKWLTRKHKRALYEALEKIKSELMLLGFLSLLLTVGQGPISDICISKAVGATWHPCSKKEEIDDDKDKSSSSDGGDRRRLLSVAGAGARRVLAAAGKDKCAAKVH</sequence>
<dbReference type="PANTHER" id="PTHR31942:SF114">
    <property type="entry name" value="MLO-LIKE PROTEIN"/>
    <property type="match status" value="1"/>
</dbReference>
<evidence type="ECO:0000256" key="5">
    <source>
        <dbReference type="ARBA" id="ARBA00022989"/>
    </source>
</evidence>
<feature type="transmembrane region" description="Helical" evidence="9">
    <location>
        <begin position="12"/>
        <end position="37"/>
    </location>
</feature>
<dbReference type="InterPro" id="IPR004326">
    <property type="entry name" value="Mlo"/>
</dbReference>
<evidence type="ECO:0000256" key="9">
    <source>
        <dbReference type="SAM" id="Phobius"/>
    </source>
</evidence>
<keyword evidence="5 9" id="KW-1133">Transmembrane helix</keyword>
<gene>
    <name evidence="10" type="ORF">Prudu_017559</name>
</gene>
<accession>A0A4Y1RNU9</accession>
<dbReference type="GO" id="GO:0006952">
    <property type="term" value="P:defense response"/>
    <property type="evidence" value="ECO:0007669"/>
    <property type="project" value="UniProtKB-KW"/>
</dbReference>
<name>A0A4Y1RNU9_PRUDU</name>
<comment type="similarity">
    <text evidence="2">Belongs to the MLO family.</text>
</comment>
<feature type="region of interest" description="Disordered" evidence="8">
    <location>
        <begin position="95"/>
        <end position="115"/>
    </location>
</feature>